<reference evidence="11" key="1">
    <citation type="journal article" date="2023" name="bioRxiv">
        <title>Improved chromosome-level genome assembly for marigold (Tagetes erecta).</title>
        <authorList>
            <person name="Jiang F."/>
            <person name="Yuan L."/>
            <person name="Wang S."/>
            <person name="Wang H."/>
            <person name="Xu D."/>
            <person name="Wang A."/>
            <person name="Fan W."/>
        </authorList>
    </citation>
    <scope>NUCLEOTIDE SEQUENCE</scope>
    <source>
        <strain evidence="11">WSJ</strain>
        <tissue evidence="11">Leaf</tissue>
    </source>
</reference>
<evidence type="ECO:0000256" key="3">
    <source>
        <dbReference type="ARBA" id="ARBA00013081"/>
    </source>
</evidence>
<evidence type="ECO:0000256" key="5">
    <source>
        <dbReference type="ARBA" id="ARBA00022801"/>
    </source>
</evidence>
<keyword evidence="7 9" id="KW-0904">Protein phosphatase</keyword>
<comment type="caution">
    <text evidence="11">The sequence shown here is derived from an EMBL/GenBank/DDBJ whole genome shotgun (WGS) entry which is preliminary data.</text>
</comment>
<dbReference type="GO" id="GO:0046872">
    <property type="term" value="F:metal ion binding"/>
    <property type="evidence" value="ECO:0007669"/>
    <property type="project" value="UniProtKB-KW"/>
</dbReference>
<dbReference type="EC" id="3.1.3.16" evidence="3"/>
<evidence type="ECO:0000256" key="6">
    <source>
        <dbReference type="ARBA" id="ARBA00022842"/>
    </source>
</evidence>
<evidence type="ECO:0000256" key="7">
    <source>
        <dbReference type="ARBA" id="ARBA00022912"/>
    </source>
</evidence>
<name>A0AAD8K7T1_TARER</name>
<evidence type="ECO:0000256" key="1">
    <source>
        <dbReference type="ARBA" id="ARBA00001936"/>
    </source>
</evidence>
<dbReference type="SUPFAM" id="SSF81606">
    <property type="entry name" value="PP2C-like"/>
    <property type="match status" value="1"/>
</dbReference>
<gene>
    <name evidence="11" type="ORF">QVD17_31553</name>
</gene>
<evidence type="ECO:0000256" key="2">
    <source>
        <dbReference type="ARBA" id="ARBA00001946"/>
    </source>
</evidence>
<dbReference type="Proteomes" id="UP001229421">
    <property type="component" value="Unassembled WGS sequence"/>
</dbReference>
<comment type="cofactor">
    <cofactor evidence="1">
        <name>Mn(2+)</name>
        <dbReference type="ChEBI" id="CHEBI:29035"/>
    </cofactor>
</comment>
<accession>A0AAD8K7T1</accession>
<keyword evidence="5 9" id="KW-0378">Hydrolase</keyword>
<proteinExistence type="inferred from homology"/>
<dbReference type="Pfam" id="PF00481">
    <property type="entry name" value="PP2C"/>
    <property type="match status" value="1"/>
</dbReference>
<sequence length="379" mass="42363">MPPCVLHSSDMNTGGINIKLPEPISVLTPSKKRKRPPMIEIPNLLQSTEFKPMKLESRSNSVFSCTGFGVGVCSVKGRKSFMEDTHTIVSNSNSQKAFFGVYDGHGGSKAAEFVANNLHLNVFDLLEKCCENTRTEEIVKAAFMKTDDEFLKQGLESGACCVTALIKEKELFVSNLGDCRAVISRKGKAESLTKDHKASHDDERKRIQDQGGYVELHRGTWRVHGVLAVSRSIGDAHLKDWVLGEPETKVIPLTDDLEYLVLASDGLWDEVGNQEAIDVVTRCMTNHSPKLKKILRVKRMKQKVNNNWKESENYFTSENDEPQNKVRRIVSFVNQNQDQDHGMPADGLVDACKELVNLAVKRGSLDDITVMILDLKSFQ</sequence>
<dbReference type="SMART" id="SM00332">
    <property type="entry name" value="PP2Cc"/>
    <property type="match status" value="1"/>
</dbReference>
<evidence type="ECO:0000256" key="8">
    <source>
        <dbReference type="ARBA" id="ARBA00023211"/>
    </source>
</evidence>
<dbReference type="InterPro" id="IPR015655">
    <property type="entry name" value="PP2C"/>
</dbReference>
<dbReference type="PROSITE" id="PS01032">
    <property type="entry name" value="PPM_1"/>
    <property type="match status" value="1"/>
</dbReference>
<organism evidence="11 12">
    <name type="scientific">Tagetes erecta</name>
    <name type="common">African marigold</name>
    <dbReference type="NCBI Taxonomy" id="13708"/>
    <lineage>
        <taxon>Eukaryota</taxon>
        <taxon>Viridiplantae</taxon>
        <taxon>Streptophyta</taxon>
        <taxon>Embryophyta</taxon>
        <taxon>Tracheophyta</taxon>
        <taxon>Spermatophyta</taxon>
        <taxon>Magnoliopsida</taxon>
        <taxon>eudicotyledons</taxon>
        <taxon>Gunneridae</taxon>
        <taxon>Pentapetalae</taxon>
        <taxon>asterids</taxon>
        <taxon>campanulids</taxon>
        <taxon>Asterales</taxon>
        <taxon>Asteraceae</taxon>
        <taxon>Asteroideae</taxon>
        <taxon>Heliantheae alliance</taxon>
        <taxon>Tageteae</taxon>
        <taxon>Tagetes</taxon>
    </lineage>
</organism>
<dbReference type="InterPro" id="IPR001932">
    <property type="entry name" value="PPM-type_phosphatase-like_dom"/>
</dbReference>
<keyword evidence="12" id="KW-1185">Reference proteome</keyword>
<evidence type="ECO:0000256" key="4">
    <source>
        <dbReference type="ARBA" id="ARBA00022723"/>
    </source>
</evidence>
<dbReference type="EMBL" id="JAUHHV010000008">
    <property type="protein sequence ID" value="KAK1415767.1"/>
    <property type="molecule type" value="Genomic_DNA"/>
</dbReference>
<dbReference type="AlphaFoldDB" id="A0AAD8K7T1"/>
<keyword evidence="4" id="KW-0479">Metal-binding</keyword>
<feature type="domain" description="PPM-type phosphatase" evidence="10">
    <location>
        <begin position="69"/>
        <end position="375"/>
    </location>
</feature>
<dbReference type="PANTHER" id="PTHR47992">
    <property type="entry name" value="PROTEIN PHOSPHATASE"/>
    <property type="match status" value="1"/>
</dbReference>
<evidence type="ECO:0000313" key="12">
    <source>
        <dbReference type="Proteomes" id="UP001229421"/>
    </source>
</evidence>
<dbReference type="CDD" id="cd00143">
    <property type="entry name" value="PP2Cc"/>
    <property type="match status" value="1"/>
</dbReference>
<dbReference type="InterPro" id="IPR036457">
    <property type="entry name" value="PPM-type-like_dom_sf"/>
</dbReference>
<evidence type="ECO:0000256" key="9">
    <source>
        <dbReference type="RuleBase" id="RU003465"/>
    </source>
</evidence>
<evidence type="ECO:0000259" key="10">
    <source>
        <dbReference type="PROSITE" id="PS51746"/>
    </source>
</evidence>
<dbReference type="InterPro" id="IPR000222">
    <property type="entry name" value="PP2C_BS"/>
</dbReference>
<evidence type="ECO:0000313" key="11">
    <source>
        <dbReference type="EMBL" id="KAK1415767.1"/>
    </source>
</evidence>
<protein>
    <recommendedName>
        <fullName evidence="3">protein-serine/threonine phosphatase</fullName>
        <ecNumber evidence="3">3.1.3.16</ecNumber>
    </recommendedName>
</protein>
<dbReference type="PROSITE" id="PS51746">
    <property type="entry name" value="PPM_2"/>
    <property type="match status" value="1"/>
</dbReference>
<dbReference type="GO" id="GO:0004722">
    <property type="term" value="F:protein serine/threonine phosphatase activity"/>
    <property type="evidence" value="ECO:0007669"/>
    <property type="project" value="UniProtKB-EC"/>
</dbReference>
<keyword evidence="8" id="KW-0464">Manganese</keyword>
<dbReference type="Gene3D" id="3.60.40.10">
    <property type="entry name" value="PPM-type phosphatase domain"/>
    <property type="match status" value="1"/>
</dbReference>
<keyword evidence="6" id="KW-0460">Magnesium</keyword>
<comment type="cofactor">
    <cofactor evidence="2">
        <name>Mg(2+)</name>
        <dbReference type="ChEBI" id="CHEBI:18420"/>
    </cofactor>
</comment>
<comment type="similarity">
    <text evidence="9">Belongs to the PP2C family.</text>
</comment>